<dbReference type="AlphaFoldDB" id="A0A7Y9IY66"/>
<dbReference type="RefSeq" id="WP_179589251.1">
    <property type="nucleotide sequence ID" value="NZ_JACBYR010000002.1"/>
</dbReference>
<evidence type="ECO:0000313" key="1">
    <source>
        <dbReference type="EMBL" id="NYE85280.1"/>
    </source>
</evidence>
<protein>
    <submittedName>
        <fullName evidence="1">Uncharacterized protein</fullName>
    </submittedName>
</protein>
<gene>
    <name evidence="1" type="ORF">FHW18_004587</name>
</gene>
<sequence length="89" mass="10120">MQHRELLIEMAEAMRDLEARQIVMAEALETLLGTLSQRAQRESAELFRLRMERVLSAQDDQPAMIAMRQPMAEQAAAFLAALGERLPRP</sequence>
<keyword evidence="2" id="KW-1185">Reference proteome</keyword>
<reference evidence="1 2" key="1">
    <citation type="submission" date="2020-07" db="EMBL/GenBank/DDBJ databases">
        <title>Genomic Encyclopedia of Type Strains, Phase IV (KMG-V): Genome sequencing to study the core and pangenomes of soil and plant-associated prokaryotes.</title>
        <authorList>
            <person name="Whitman W."/>
        </authorList>
    </citation>
    <scope>NUCLEOTIDE SEQUENCE [LARGE SCALE GENOMIC DNA]</scope>
    <source>
        <strain evidence="1 2">SAS40</strain>
    </source>
</reference>
<dbReference type="Proteomes" id="UP000542125">
    <property type="component" value="Unassembled WGS sequence"/>
</dbReference>
<dbReference type="EMBL" id="JACBYR010000002">
    <property type="protein sequence ID" value="NYE85280.1"/>
    <property type="molecule type" value="Genomic_DNA"/>
</dbReference>
<accession>A0A7Y9IY66</accession>
<organism evidence="1 2">
    <name type="scientific">Pigmentiphaga litoralis</name>
    <dbReference type="NCBI Taxonomy" id="516702"/>
    <lineage>
        <taxon>Bacteria</taxon>
        <taxon>Pseudomonadati</taxon>
        <taxon>Pseudomonadota</taxon>
        <taxon>Betaproteobacteria</taxon>
        <taxon>Burkholderiales</taxon>
        <taxon>Alcaligenaceae</taxon>
        <taxon>Pigmentiphaga</taxon>
    </lineage>
</organism>
<proteinExistence type="predicted"/>
<evidence type="ECO:0000313" key="2">
    <source>
        <dbReference type="Proteomes" id="UP000542125"/>
    </source>
</evidence>
<name>A0A7Y9IY66_9BURK</name>
<comment type="caution">
    <text evidence="1">The sequence shown here is derived from an EMBL/GenBank/DDBJ whole genome shotgun (WGS) entry which is preliminary data.</text>
</comment>